<keyword evidence="3" id="KW-1185">Reference proteome</keyword>
<dbReference type="EMBL" id="PQXK01000027">
    <property type="protein sequence ID" value="TGO41053.1"/>
    <property type="molecule type" value="Genomic_DNA"/>
</dbReference>
<feature type="domain" description="2EXR" evidence="1">
    <location>
        <begin position="140"/>
        <end position="216"/>
    </location>
</feature>
<name>A0A4Z1H747_9HELO</name>
<dbReference type="Proteomes" id="UP000297814">
    <property type="component" value="Unassembled WGS sequence"/>
</dbReference>
<evidence type="ECO:0000313" key="2">
    <source>
        <dbReference type="EMBL" id="TGO41053.1"/>
    </source>
</evidence>
<dbReference type="PANTHER" id="PTHR35910">
    <property type="entry name" value="2EXR DOMAIN-CONTAINING PROTEIN"/>
    <property type="match status" value="1"/>
</dbReference>
<organism evidence="2 3">
    <name type="scientific">Botrytis hyacinthi</name>
    <dbReference type="NCBI Taxonomy" id="278943"/>
    <lineage>
        <taxon>Eukaryota</taxon>
        <taxon>Fungi</taxon>
        <taxon>Dikarya</taxon>
        <taxon>Ascomycota</taxon>
        <taxon>Pezizomycotina</taxon>
        <taxon>Leotiomycetes</taxon>
        <taxon>Helotiales</taxon>
        <taxon>Sclerotiniaceae</taxon>
        <taxon>Botrytis</taxon>
    </lineage>
</organism>
<evidence type="ECO:0000259" key="1">
    <source>
        <dbReference type="Pfam" id="PF20150"/>
    </source>
</evidence>
<proteinExistence type="predicted"/>
<dbReference type="InterPro" id="IPR045518">
    <property type="entry name" value="2EXR"/>
</dbReference>
<accession>A0A4Z1H747</accession>
<dbReference type="PANTHER" id="PTHR35910:SF6">
    <property type="entry name" value="2EXR DOMAIN-CONTAINING PROTEIN"/>
    <property type="match status" value="1"/>
</dbReference>
<protein>
    <recommendedName>
        <fullName evidence="1">2EXR domain-containing protein</fullName>
    </recommendedName>
</protein>
<dbReference type="Pfam" id="PF20150">
    <property type="entry name" value="2EXR"/>
    <property type="match status" value="1"/>
</dbReference>
<comment type="caution">
    <text evidence="2">The sequence shown here is derived from an EMBL/GenBank/DDBJ whole genome shotgun (WGS) entry which is preliminary data.</text>
</comment>
<sequence length="301" mass="34771">MQWRYGQFHKEQLDITNPDGRNYLVYKDGIIRNYNANHFLAPLRDVTAAAEEGTNNEVEKSKAVRYADDSELERICSWPETYTREHQIADLSWHDKTEYTMTAGEFFDRALSTNSCLMSASQKKSSDSLNVGNGKKLDTFTCFPRLTPELRLRIWRTKAFMPRVVASQEELVVDSTGERKLYLRTINAVASVLKITHESRTEALKYHKHSFGFQKHFHKIPGTNNKTKPAIDELLIQANLRADTIYCHRWYIIRSSGTGGLYNFIPASGNMRDFFKPAHSIAFDVTDANSSERFFIYLRFD</sequence>
<dbReference type="AlphaFoldDB" id="A0A4Z1H747"/>
<reference evidence="2 3" key="1">
    <citation type="submission" date="2017-12" db="EMBL/GenBank/DDBJ databases">
        <title>Comparative genomics of Botrytis spp.</title>
        <authorList>
            <person name="Valero-Jimenez C.A."/>
            <person name="Tapia P."/>
            <person name="Veloso J."/>
            <person name="Silva-Moreno E."/>
            <person name="Staats M."/>
            <person name="Valdes J.H."/>
            <person name="Van Kan J.A.L."/>
        </authorList>
    </citation>
    <scope>NUCLEOTIDE SEQUENCE [LARGE SCALE GENOMIC DNA]</scope>
    <source>
        <strain evidence="2 3">Bh0001</strain>
    </source>
</reference>
<gene>
    <name evidence="2" type="ORF">BHYA_0027g00300</name>
</gene>
<evidence type="ECO:0000313" key="3">
    <source>
        <dbReference type="Proteomes" id="UP000297814"/>
    </source>
</evidence>